<evidence type="ECO:0000256" key="8">
    <source>
        <dbReference type="HAMAP-Rule" id="MF_01818"/>
    </source>
</evidence>
<gene>
    <name evidence="8" type="primary">rnz</name>
    <name evidence="9" type="ORF">FNU76_17195</name>
</gene>
<dbReference type="SUPFAM" id="SSF56281">
    <property type="entry name" value="Metallo-hydrolase/oxidoreductase"/>
    <property type="match status" value="1"/>
</dbReference>
<dbReference type="OrthoDB" id="4137979at2"/>
<proteinExistence type="inferred from homology"/>
<name>A0A516SIG2_9NEIS</name>
<feature type="binding site" evidence="8">
    <location>
        <position position="209"/>
    </location>
    <ligand>
        <name>Zn(2+)</name>
        <dbReference type="ChEBI" id="CHEBI:29105"/>
        <label>2</label>
        <note>catalytic</note>
    </ligand>
</feature>
<feature type="binding site" evidence="8">
    <location>
        <position position="64"/>
    </location>
    <ligand>
        <name>Zn(2+)</name>
        <dbReference type="ChEBI" id="CHEBI:29105"/>
        <label>1</label>
        <note>catalytic</note>
    </ligand>
</feature>
<dbReference type="GO" id="GO:0042781">
    <property type="term" value="F:3'-tRNA processing endoribonuclease activity"/>
    <property type="evidence" value="ECO:0007669"/>
    <property type="project" value="UniProtKB-UniRule"/>
</dbReference>
<keyword evidence="4 8" id="KW-0479">Metal-binding</keyword>
<evidence type="ECO:0000256" key="5">
    <source>
        <dbReference type="ARBA" id="ARBA00022759"/>
    </source>
</evidence>
<evidence type="ECO:0000256" key="4">
    <source>
        <dbReference type="ARBA" id="ARBA00022723"/>
    </source>
</evidence>
<dbReference type="HAMAP" id="MF_01818">
    <property type="entry name" value="RNase_Z_BN"/>
    <property type="match status" value="1"/>
</dbReference>
<comment type="function">
    <text evidence="8">Zinc phosphodiesterase, which displays some tRNA 3'-processing endonuclease activity. Probably involved in tRNA maturation, by removing a 3'-trailer from precursor tRNA.</text>
</comment>
<feature type="binding site" evidence="8">
    <location>
        <position position="66"/>
    </location>
    <ligand>
        <name>Zn(2+)</name>
        <dbReference type="ChEBI" id="CHEBI:29105"/>
        <label>2</label>
        <note>catalytic</note>
    </ligand>
</feature>
<keyword evidence="5 8" id="KW-0255">Endonuclease</keyword>
<evidence type="ECO:0000256" key="3">
    <source>
        <dbReference type="ARBA" id="ARBA00022722"/>
    </source>
</evidence>
<evidence type="ECO:0000256" key="2">
    <source>
        <dbReference type="ARBA" id="ARBA00022694"/>
    </source>
</evidence>
<dbReference type="AlphaFoldDB" id="A0A516SIG2"/>
<dbReference type="EC" id="3.1.26.11" evidence="8"/>
<feature type="binding site" evidence="8">
    <location>
        <position position="139"/>
    </location>
    <ligand>
        <name>Zn(2+)</name>
        <dbReference type="ChEBI" id="CHEBI:29105"/>
        <label>1</label>
        <note>catalytic</note>
    </ligand>
</feature>
<evidence type="ECO:0000256" key="7">
    <source>
        <dbReference type="ARBA" id="ARBA00022833"/>
    </source>
</evidence>
<dbReference type="PANTHER" id="PTHR46018:SF2">
    <property type="entry name" value="ZINC PHOSPHODIESTERASE ELAC PROTEIN 1"/>
    <property type="match status" value="1"/>
</dbReference>
<comment type="similarity">
    <text evidence="8">Belongs to the RNase Z family.</text>
</comment>
<feature type="binding site" evidence="8">
    <location>
        <position position="209"/>
    </location>
    <ligand>
        <name>Zn(2+)</name>
        <dbReference type="ChEBI" id="CHEBI:29105"/>
        <label>1</label>
        <note>catalytic</note>
    </ligand>
</feature>
<sequence>MDLLFLGTSSGVPTKQRNVTGLAVLEESGSAWYLVDCGEATQHQLLHTSLSVNDLVAIFITHVHGDHSYGLPGLLASAAMLGRKRPLTLVAPAALEGWIAATRAFSELYLPYELNFVAVETCAAWSGNKLQVEAVPLSHRVPSYAYVFTETNQAPSLDTDRLAALGVPAGPLWGQLRKGLDVVFGGQTLKSADFLHHPHAPRRIVVGGDNDTPSLLATACNRAQVLVHEATYTEEVGSKAGDVGHSTAAAVAAFAQSAELPNLVLTHFSARYQSDTTRSPSIGDIRAEAAAHYRGKLLLAEDFARYRLDRAGELKRVES</sequence>
<dbReference type="GO" id="GO:0008270">
    <property type="term" value="F:zinc ion binding"/>
    <property type="evidence" value="ECO:0007669"/>
    <property type="project" value="UniProtKB-UniRule"/>
</dbReference>
<evidence type="ECO:0000313" key="10">
    <source>
        <dbReference type="Proteomes" id="UP000317550"/>
    </source>
</evidence>
<evidence type="ECO:0000256" key="1">
    <source>
        <dbReference type="ARBA" id="ARBA00011738"/>
    </source>
</evidence>
<keyword evidence="7 8" id="KW-0862">Zinc</keyword>
<feature type="binding site" evidence="8">
    <location>
        <position position="62"/>
    </location>
    <ligand>
        <name>Zn(2+)</name>
        <dbReference type="ChEBI" id="CHEBI:29105"/>
        <label>1</label>
        <note>catalytic</note>
    </ligand>
</feature>
<dbReference type="Proteomes" id="UP000317550">
    <property type="component" value="Chromosome"/>
</dbReference>
<keyword evidence="10" id="KW-1185">Reference proteome</keyword>
<dbReference type="CDD" id="cd07717">
    <property type="entry name" value="RNaseZ_ZiPD-like_MBL-fold"/>
    <property type="match status" value="1"/>
</dbReference>
<accession>A0A516SIG2</accession>
<feature type="binding site" evidence="8">
    <location>
        <position position="267"/>
    </location>
    <ligand>
        <name>Zn(2+)</name>
        <dbReference type="ChEBI" id="CHEBI:29105"/>
        <label>2</label>
        <note>catalytic</note>
    </ligand>
</feature>
<dbReference type="RefSeq" id="WP_144279327.1">
    <property type="nucleotide sequence ID" value="NZ_CP041730.1"/>
</dbReference>
<dbReference type="KEGG" id="cari:FNU76_17195"/>
<dbReference type="Gene3D" id="3.60.15.10">
    <property type="entry name" value="Ribonuclease Z/Hydroxyacylglutathione hydrolase-like"/>
    <property type="match status" value="1"/>
</dbReference>
<organism evidence="9 10">
    <name type="scientific">Chitinimonas arctica</name>
    <dbReference type="NCBI Taxonomy" id="2594795"/>
    <lineage>
        <taxon>Bacteria</taxon>
        <taxon>Pseudomonadati</taxon>
        <taxon>Pseudomonadota</taxon>
        <taxon>Betaproteobacteria</taxon>
        <taxon>Neisseriales</taxon>
        <taxon>Chitinibacteraceae</taxon>
        <taxon>Chitinimonas</taxon>
    </lineage>
</organism>
<comment type="catalytic activity">
    <reaction evidence="8">
        <text>Endonucleolytic cleavage of RNA, removing extra 3' nucleotides from tRNA precursor, generating 3' termini of tRNAs. A 3'-hydroxy group is left at the tRNA terminus and a 5'-phosphoryl group is left at the trailer molecule.</text>
        <dbReference type="EC" id="3.1.26.11"/>
    </reaction>
</comment>
<feature type="active site" description="Proton acceptor" evidence="8">
    <location>
        <position position="66"/>
    </location>
</feature>
<dbReference type="InterPro" id="IPR013471">
    <property type="entry name" value="RNase_Z/BN"/>
</dbReference>
<protein>
    <recommendedName>
        <fullName evidence="8">Ribonuclease Z</fullName>
        <shortName evidence="8">RNase Z</shortName>
        <ecNumber evidence="8">3.1.26.11</ecNumber>
    </recommendedName>
    <alternativeName>
        <fullName evidence="8">tRNA 3 endonuclease</fullName>
    </alternativeName>
    <alternativeName>
        <fullName evidence="8">tRNase Z</fullName>
    </alternativeName>
</protein>
<keyword evidence="6 8" id="KW-0378">Hydrolase</keyword>
<evidence type="ECO:0000256" key="6">
    <source>
        <dbReference type="ARBA" id="ARBA00022801"/>
    </source>
</evidence>
<keyword evidence="3 8" id="KW-0540">Nuclease</keyword>
<evidence type="ECO:0000313" key="9">
    <source>
        <dbReference type="EMBL" id="QDQ27940.1"/>
    </source>
</evidence>
<comment type="cofactor">
    <cofactor evidence="8">
        <name>Zn(2+)</name>
        <dbReference type="ChEBI" id="CHEBI:29105"/>
    </cofactor>
    <text evidence="8">Binds 2 Zn(2+) ions.</text>
</comment>
<dbReference type="PANTHER" id="PTHR46018">
    <property type="entry name" value="ZINC PHOSPHODIESTERASE ELAC PROTEIN 1"/>
    <property type="match status" value="1"/>
</dbReference>
<comment type="subunit">
    <text evidence="1 8">Homodimer.</text>
</comment>
<reference evidence="10" key="1">
    <citation type="submission" date="2019-07" db="EMBL/GenBank/DDBJ databases">
        <title>Chitinimonas sp. nov., isolated from Ny-Alesund, arctica soil.</title>
        <authorList>
            <person name="Xu Q."/>
            <person name="Peng F."/>
        </authorList>
    </citation>
    <scope>NUCLEOTIDE SEQUENCE [LARGE SCALE GENOMIC DNA]</scope>
    <source>
        <strain evidence="10">R3-44</strain>
    </source>
</reference>
<feature type="binding site" evidence="8">
    <location>
        <position position="67"/>
    </location>
    <ligand>
        <name>Zn(2+)</name>
        <dbReference type="ChEBI" id="CHEBI:29105"/>
        <label>2</label>
        <note>catalytic</note>
    </ligand>
</feature>
<keyword evidence="2 8" id="KW-0819">tRNA processing</keyword>
<dbReference type="EMBL" id="CP041730">
    <property type="protein sequence ID" value="QDQ27940.1"/>
    <property type="molecule type" value="Genomic_DNA"/>
</dbReference>
<dbReference type="InterPro" id="IPR036866">
    <property type="entry name" value="RibonucZ/Hydroxyglut_hydro"/>
</dbReference>
<dbReference type="Pfam" id="PF23023">
    <property type="entry name" value="Anti-Pycsar_Apyc1"/>
    <property type="match status" value="1"/>
</dbReference>